<evidence type="ECO:0000313" key="2">
    <source>
        <dbReference type="Proteomes" id="UP001056120"/>
    </source>
</evidence>
<organism evidence="1 2">
    <name type="scientific">Smallanthus sonchifolius</name>
    <dbReference type="NCBI Taxonomy" id="185202"/>
    <lineage>
        <taxon>Eukaryota</taxon>
        <taxon>Viridiplantae</taxon>
        <taxon>Streptophyta</taxon>
        <taxon>Embryophyta</taxon>
        <taxon>Tracheophyta</taxon>
        <taxon>Spermatophyta</taxon>
        <taxon>Magnoliopsida</taxon>
        <taxon>eudicotyledons</taxon>
        <taxon>Gunneridae</taxon>
        <taxon>Pentapetalae</taxon>
        <taxon>asterids</taxon>
        <taxon>campanulids</taxon>
        <taxon>Asterales</taxon>
        <taxon>Asteraceae</taxon>
        <taxon>Asteroideae</taxon>
        <taxon>Heliantheae alliance</taxon>
        <taxon>Millerieae</taxon>
        <taxon>Smallanthus</taxon>
    </lineage>
</organism>
<accession>A0ACB9IIV2</accession>
<comment type="caution">
    <text evidence="1">The sequence shown here is derived from an EMBL/GenBank/DDBJ whole genome shotgun (WGS) entry which is preliminary data.</text>
</comment>
<name>A0ACB9IIV2_9ASTR</name>
<evidence type="ECO:0000313" key="1">
    <source>
        <dbReference type="EMBL" id="KAI3808193.1"/>
    </source>
</evidence>
<reference evidence="1 2" key="2">
    <citation type="journal article" date="2022" name="Mol. Ecol. Resour.">
        <title>The genomes of chicory, endive, great burdock and yacon provide insights into Asteraceae paleo-polyploidization history and plant inulin production.</title>
        <authorList>
            <person name="Fan W."/>
            <person name="Wang S."/>
            <person name="Wang H."/>
            <person name="Wang A."/>
            <person name="Jiang F."/>
            <person name="Liu H."/>
            <person name="Zhao H."/>
            <person name="Xu D."/>
            <person name="Zhang Y."/>
        </authorList>
    </citation>
    <scope>NUCLEOTIDE SEQUENCE [LARGE SCALE GENOMIC DNA]</scope>
    <source>
        <strain evidence="2">cv. Yunnan</strain>
        <tissue evidence="1">Leaves</tissue>
    </source>
</reference>
<keyword evidence="2" id="KW-1185">Reference proteome</keyword>
<dbReference type="EMBL" id="CM042025">
    <property type="protein sequence ID" value="KAI3808193.1"/>
    <property type="molecule type" value="Genomic_DNA"/>
</dbReference>
<sequence length="81" mass="9631">MNPTTIVLVRRISWTVWYHPHETLRALVFQRSEFGVINSKISNIFSRLPITLSFVWIISSDKYRFYDEDISEPDRTTNMPP</sequence>
<protein>
    <submittedName>
        <fullName evidence="1">Uncharacterized protein</fullName>
    </submittedName>
</protein>
<gene>
    <name evidence="1" type="ORF">L1987_24140</name>
</gene>
<reference evidence="2" key="1">
    <citation type="journal article" date="2022" name="Mol. Ecol. Resour.">
        <title>The genomes of chicory, endive, great burdock and yacon provide insights into Asteraceae palaeo-polyploidization history and plant inulin production.</title>
        <authorList>
            <person name="Fan W."/>
            <person name="Wang S."/>
            <person name="Wang H."/>
            <person name="Wang A."/>
            <person name="Jiang F."/>
            <person name="Liu H."/>
            <person name="Zhao H."/>
            <person name="Xu D."/>
            <person name="Zhang Y."/>
        </authorList>
    </citation>
    <scope>NUCLEOTIDE SEQUENCE [LARGE SCALE GENOMIC DNA]</scope>
    <source>
        <strain evidence="2">cv. Yunnan</strain>
    </source>
</reference>
<proteinExistence type="predicted"/>
<dbReference type="Proteomes" id="UP001056120">
    <property type="component" value="Linkage Group LG08"/>
</dbReference>